<protein>
    <submittedName>
        <fullName evidence="3">Class I SAM-dependent methyltransferase</fullName>
    </submittedName>
</protein>
<name>A0A7G9WC48_ALKCA</name>
<keyword evidence="1 3" id="KW-0808">Transferase</keyword>
<proteinExistence type="predicted"/>
<dbReference type="KEGG" id="acae:HYG86_16525"/>
<evidence type="ECO:0000313" key="3">
    <source>
        <dbReference type="EMBL" id="QNO16260.1"/>
    </source>
</evidence>
<dbReference type="Proteomes" id="UP000516160">
    <property type="component" value="Chromosome"/>
</dbReference>
<dbReference type="CDD" id="cd02440">
    <property type="entry name" value="AdoMet_MTases"/>
    <property type="match status" value="1"/>
</dbReference>
<evidence type="ECO:0000259" key="2">
    <source>
        <dbReference type="Pfam" id="PF13649"/>
    </source>
</evidence>
<keyword evidence="3" id="KW-0489">Methyltransferase</keyword>
<dbReference type="Gene3D" id="3.40.50.150">
    <property type="entry name" value="Vaccinia Virus protein VP39"/>
    <property type="match status" value="1"/>
</dbReference>
<gene>
    <name evidence="3" type="ORF">HYG86_16525</name>
</gene>
<dbReference type="Pfam" id="PF13649">
    <property type="entry name" value="Methyltransf_25"/>
    <property type="match status" value="1"/>
</dbReference>
<reference evidence="3 4" key="1">
    <citation type="submission" date="2020-07" db="EMBL/GenBank/DDBJ databases">
        <title>Alkalicella. sp. LB2 genome.</title>
        <authorList>
            <person name="Postec A."/>
            <person name="Quemeneur M."/>
        </authorList>
    </citation>
    <scope>NUCLEOTIDE SEQUENCE [LARGE SCALE GENOMIC DNA]</scope>
    <source>
        <strain evidence="3 4">LB2</strain>
    </source>
</reference>
<keyword evidence="4" id="KW-1185">Reference proteome</keyword>
<dbReference type="RefSeq" id="WP_213166653.1">
    <property type="nucleotide sequence ID" value="NZ_CP058559.1"/>
</dbReference>
<evidence type="ECO:0000256" key="1">
    <source>
        <dbReference type="ARBA" id="ARBA00022679"/>
    </source>
</evidence>
<dbReference type="EMBL" id="CP058559">
    <property type="protein sequence ID" value="QNO16260.1"/>
    <property type="molecule type" value="Genomic_DNA"/>
</dbReference>
<accession>A0A7G9WC48</accession>
<dbReference type="AlphaFoldDB" id="A0A7G9WC48"/>
<dbReference type="GO" id="GO:0032259">
    <property type="term" value="P:methylation"/>
    <property type="evidence" value="ECO:0007669"/>
    <property type="project" value="UniProtKB-KW"/>
</dbReference>
<feature type="domain" description="Methyltransferase" evidence="2">
    <location>
        <begin position="35"/>
        <end position="130"/>
    </location>
</feature>
<dbReference type="InterPro" id="IPR041698">
    <property type="entry name" value="Methyltransf_25"/>
</dbReference>
<dbReference type="SUPFAM" id="SSF53335">
    <property type="entry name" value="S-adenosyl-L-methionine-dependent methyltransferases"/>
    <property type="match status" value="1"/>
</dbReference>
<evidence type="ECO:0000313" key="4">
    <source>
        <dbReference type="Proteomes" id="UP000516160"/>
    </source>
</evidence>
<sequence>MDFYSRFSQYYDLIFPPQKAQGKFLSKYYNDHKCVLDIACGTGSYTKEIARNSHVEVIGIDLDSDMIIKAREKSKDLGNIRFLELNMLDIDKLEKKFDLIYCIGNSLPHLKPYEIKEALKMIYNTLNSKGNLVIQTVNYDRRPEKLPTIINEEHNITFTRDYSYSGQSVEFCTVLQGQDFKVEGKVSLYPIRSTELIQWLKEIGFVNIQLFGDFNEGEYKPTESTSLVVVASR</sequence>
<dbReference type="Gene3D" id="2.20.25.110">
    <property type="entry name" value="S-adenosyl-L-methionine-dependent methyltransferases"/>
    <property type="match status" value="1"/>
</dbReference>
<dbReference type="GO" id="GO:0008168">
    <property type="term" value="F:methyltransferase activity"/>
    <property type="evidence" value="ECO:0007669"/>
    <property type="project" value="UniProtKB-KW"/>
</dbReference>
<dbReference type="PANTHER" id="PTHR43861">
    <property type="entry name" value="TRANS-ACONITATE 2-METHYLTRANSFERASE-RELATED"/>
    <property type="match status" value="1"/>
</dbReference>
<dbReference type="InterPro" id="IPR029063">
    <property type="entry name" value="SAM-dependent_MTases_sf"/>
</dbReference>
<organism evidence="3 4">
    <name type="scientific">Alkalicella caledoniensis</name>
    <dbReference type="NCBI Taxonomy" id="2731377"/>
    <lineage>
        <taxon>Bacteria</taxon>
        <taxon>Bacillati</taxon>
        <taxon>Bacillota</taxon>
        <taxon>Clostridia</taxon>
        <taxon>Eubacteriales</taxon>
        <taxon>Proteinivoracaceae</taxon>
        <taxon>Alkalicella</taxon>
    </lineage>
</organism>